<evidence type="ECO:0000259" key="13">
    <source>
        <dbReference type="Pfam" id="PF23598"/>
    </source>
</evidence>
<comment type="function">
    <text evidence="1">Confers resistance to late blight (Phytophthora infestans) races carrying the avirulence gene Avr1. Resistance proteins guard the plant against pathogens that contain an appropriate avirulence protein via an indirect interaction with this avirulence protein. That triggers a defense system including the hypersensitive response, which restricts the pathogen growth.</text>
</comment>
<comment type="subcellular location">
    <subcellularLocation>
        <location evidence="2">Cytoplasm</location>
    </subcellularLocation>
</comment>
<dbReference type="Gene3D" id="1.10.10.10">
    <property type="entry name" value="Winged helix-like DNA-binding domain superfamily/Winged helix DNA-binding domain"/>
    <property type="match status" value="1"/>
</dbReference>
<proteinExistence type="inferred from homology"/>
<evidence type="ECO:0000256" key="7">
    <source>
        <dbReference type="ARBA" id="ARBA00022737"/>
    </source>
</evidence>
<keyword evidence="7" id="KW-0677">Repeat</keyword>
<keyword evidence="10" id="KW-0067">ATP-binding</keyword>
<keyword evidence="15" id="KW-1185">Reference proteome</keyword>
<keyword evidence="9" id="KW-0611">Plant defense</keyword>
<dbReference type="InterPro" id="IPR042197">
    <property type="entry name" value="Apaf_helical"/>
</dbReference>
<evidence type="ECO:0000256" key="6">
    <source>
        <dbReference type="ARBA" id="ARBA00022667"/>
    </source>
</evidence>
<keyword evidence="6" id="KW-0381">Hypersensitive response</keyword>
<dbReference type="InterPro" id="IPR055414">
    <property type="entry name" value="LRR_R13L4/SHOC2-like"/>
</dbReference>
<dbReference type="Pfam" id="PF23559">
    <property type="entry name" value="WHD_DRP"/>
    <property type="match status" value="1"/>
</dbReference>
<evidence type="ECO:0000256" key="2">
    <source>
        <dbReference type="ARBA" id="ARBA00004496"/>
    </source>
</evidence>
<dbReference type="Gene3D" id="3.40.50.300">
    <property type="entry name" value="P-loop containing nucleotide triphosphate hydrolases"/>
    <property type="match status" value="1"/>
</dbReference>
<dbReference type="Proteomes" id="UP001318860">
    <property type="component" value="Unassembled WGS sequence"/>
</dbReference>
<protein>
    <recommendedName>
        <fullName evidence="16">Disease resistance protein</fullName>
    </recommendedName>
</protein>
<evidence type="ECO:0000256" key="8">
    <source>
        <dbReference type="ARBA" id="ARBA00022741"/>
    </source>
</evidence>
<keyword evidence="5" id="KW-0433">Leucine-rich repeat</keyword>
<evidence type="ECO:0000259" key="11">
    <source>
        <dbReference type="Pfam" id="PF00931"/>
    </source>
</evidence>
<dbReference type="SUPFAM" id="SSF52058">
    <property type="entry name" value="L domain-like"/>
    <property type="match status" value="1"/>
</dbReference>
<evidence type="ECO:0000256" key="5">
    <source>
        <dbReference type="ARBA" id="ARBA00022614"/>
    </source>
</evidence>
<evidence type="ECO:0000259" key="12">
    <source>
        <dbReference type="Pfam" id="PF23559"/>
    </source>
</evidence>
<evidence type="ECO:0000256" key="3">
    <source>
        <dbReference type="ARBA" id="ARBA00008894"/>
    </source>
</evidence>
<evidence type="ECO:0000256" key="10">
    <source>
        <dbReference type="ARBA" id="ARBA00022840"/>
    </source>
</evidence>
<evidence type="ECO:0000256" key="9">
    <source>
        <dbReference type="ARBA" id="ARBA00022821"/>
    </source>
</evidence>
<dbReference type="InterPro" id="IPR027417">
    <property type="entry name" value="P-loop_NTPase"/>
</dbReference>
<dbReference type="Pfam" id="PF00931">
    <property type="entry name" value="NB-ARC"/>
    <property type="match status" value="1"/>
</dbReference>
<dbReference type="PANTHER" id="PTHR23155">
    <property type="entry name" value="DISEASE RESISTANCE PROTEIN RP"/>
    <property type="match status" value="1"/>
</dbReference>
<dbReference type="Gene3D" id="1.20.5.4130">
    <property type="match status" value="1"/>
</dbReference>
<gene>
    <name evidence="14" type="ORF">DH2020_014913</name>
</gene>
<dbReference type="InterPro" id="IPR044974">
    <property type="entry name" value="Disease_R_plants"/>
</dbReference>
<dbReference type="Gene3D" id="1.10.8.430">
    <property type="entry name" value="Helical domain of apoptotic protease-activating factors"/>
    <property type="match status" value="1"/>
</dbReference>
<evidence type="ECO:0000256" key="4">
    <source>
        <dbReference type="ARBA" id="ARBA00022490"/>
    </source>
</evidence>
<keyword evidence="4" id="KW-0963">Cytoplasm</keyword>
<dbReference type="PANTHER" id="PTHR23155:SF1152">
    <property type="entry name" value="AAA+ ATPASE DOMAIN-CONTAINING PROTEIN"/>
    <property type="match status" value="1"/>
</dbReference>
<name>A0ABR0WXU6_REHGL</name>
<evidence type="ECO:0000313" key="15">
    <source>
        <dbReference type="Proteomes" id="UP001318860"/>
    </source>
</evidence>
<comment type="similarity">
    <text evidence="3">Belongs to the disease resistance NB-LRR family.</text>
</comment>
<dbReference type="InterPro" id="IPR036388">
    <property type="entry name" value="WH-like_DNA-bd_sf"/>
</dbReference>
<evidence type="ECO:0008006" key="16">
    <source>
        <dbReference type="Google" id="ProtNLM"/>
    </source>
</evidence>
<dbReference type="Pfam" id="PF23598">
    <property type="entry name" value="LRR_14"/>
    <property type="match status" value="1"/>
</dbReference>
<evidence type="ECO:0000256" key="1">
    <source>
        <dbReference type="ARBA" id="ARBA00002074"/>
    </source>
</evidence>
<dbReference type="EMBL" id="JABTTQ020000007">
    <property type="protein sequence ID" value="KAK6152278.1"/>
    <property type="molecule type" value="Genomic_DNA"/>
</dbReference>
<feature type="domain" description="NB-ARC" evidence="11">
    <location>
        <begin position="154"/>
        <end position="325"/>
    </location>
</feature>
<dbReference type="InterPro" id="IPR058922">
    <property type="entry name" value="WHD_DRP"/>
</dbReference>
<dbReference type="InterPro" id="IPR002182">
    <property type="entry name" value="NB-ARC"/>
</dbReference>
<sequence length="859" mass="98532">MVSYAAVVSLKQTIERLLNFCHISINVSQSREIIELAYNKVKSLQEVAIKLDGSSNAMVNAFDGQIREAARELEDALESHVSNHSLSQSKKESLGDERFSEEVIKQEINTFIQRVKKLKKVFHEEIVNWLTIKDDDSKIDFGGKKQKLVGLSDNLDKMMRLLSKRWSHESRTFVICGMAGIGKTTLAKEIFEDQSIRSQFDCRVWVTLGPTCSLQETIRRILTRIDPDIDLMLMGGGDEELHKYLHESLKGRRYLIVLDDIWNVDIREGLKQSLPDDNNGSRVLLTTRISKIARGFYIFEIMFMSGMSSKESWYLLRELVFGEKLCPPELEKAGKKIAENCEGHPLTVLTIGDFLSKADKTPDYWNKVAQKENSVFNDSYDKMLGVLFPSYQYLPQYLKACFLYMGVFPEKYEIPVPKLIMLWIAEGFLEPDLTASSIEEFAMKCLTELNDRSLFVKKQVRPDYTTKTCHLHSVFWHLCRKEARKNKFFHVINSYADSFAEATKNQRGMCIHKNIFFGIKDVYNSMASNVNARSLLCTGPHHPYPVPIFDLRLLRVLDALTIPFYEFPIEILNLIHLRYIALTLYNGNLPSAISKLWNLQFLIVCRHLSIKSCGDSSFLPMEIWDMIELKHLEFMGSDLPVPCGDALLPNLLTLLDVSARSCTKGVLKRIPNLMKLGIQIELELDDVEPFNCFDYISHLHSLESLKCVVVNPRSEIMAPPPVPLSNFPSRLTKLTLSGLGYPWKEMSKIASLPKLKALKLRCHAFRGPKWETYGRDAFARVEFLLIEDNDLVNWTVGEGSFPYLETLRMKHCYKLEEIPYEVTRYMITLNLVDCNPLAVTCAKEIQKKTEQETGLVFFC</sequence>
<feature type="domain" description="Disease resistance R13L4/SHOC-2-like LRR" evidence="13">
    <location>
        <begin position="532"/>
        <end position="810"/>
    </location>
</feature>
<keyword evidence="8" id="KW-0547">Nucleotide-binding</keyword>
<accession>A0ABR0WXU6</accession>
<reference evidence="14 15" key="1">
    <citation type="journal article" date="2021" name="Comput. Struct. Biotechnol. J.">
        <title>De novo genome assembly of the potent medicinal plant Rehmannia glutinosa using nanopore technology.</title>
        <authorList>
            <person name="Ma L."/>
            <person name="Dong C."/>
            <person name="Song C."/>
            <person name="Wang X."/>
            <person name="Zheng X."/>
            <person name="Niu Y."/>
            <person name="Chen S."/>
            <person name="Feng W."/>
        </authorList>
    </citation>
    <scope>NUCLEOTIDE SEQUENCE [LARGE SCALE GENOMIC DNA]</scope>
    <source>
        <strain evidence="14">DH-2019</strain>
    </source>
</reference>
<dbReference type="InterPro" id="IPR032675">
    <property type="entry name" value="LRR_dom_sf"/>
</dbReference>
<evidence type="ECO:0000313" key="14">
    <source>
        <dbReference type="EMBL" id="KAK6152278.1"/>
    </source>
</evidence>
<comment type="caution">
    <text evidence="14">The sequence shown here is derived from an EMBL/GenBank/DDBJ whole genome shotgun (WGS) entry which is preliminary data.</text>
</comment>
<dbReference type="SUPFAM" id="SSF52540">
    <property type="entry name" value="P-loop containing nucleoside triphosphate hydrolases"/>
    <property type="match status" value="1"/>
</dbReference>
<dbReference type="PRINTS" id="PR00364">
    <property type="entry name" value="DISEASERSIST"/>
</dbReference>
<feature type="domain" description="Disease resistance protein winged helix" evidence="12">
    <location>
        <begin position="407"/>
        <end position="478"/>
    </location>
</feature>
<organism evidence="14 15">
    <name type="scientific">Rehmannia glutinosa</name>
    <name type="common">Chinese foxglove</name>
    <dbReference type="NCBI Taxonomy" id="99300"/>
    <lineage>
        <taxon>Eukaryota</taxon>
        <taxon>Viridiplantae</taxon>
        <taxon>Streptophyta</taxon>
        <taxon>Embryophyta</taxon>
        <taxon>Tracheophyta</taxon>
        <taxon>Spermatophyta</taxon>
        <taxon>Magnoliopsida</taxon>
        <taxon>eudicotyledons</taxon>
        <taxon>Gunneridae</taxon>
        <taxon>Pentapetalae</taxon>
        <taxon>asterids</taxon>
        <taxon>lamiids</taxon>
        <taxon>Lamiales</taxon>
        <taxon>Orobanchaceae</taxon>
        <taxon>Rehmannieae</taxon>
        <taxon>Rehmannia</taxon>
    </lineage>
</organism>
<dbReference type="Gene3D" id="3.80.10.10">
    <property type="entry name" value="Ribonuclease Inhibitor"/>
    <property type="match status" value="1"/>
</dbReference>